<name>A0A5J6SR53_9BACI</name>
<evidence type="ECO:0000313" key="2">
    <source>
        <dbReference type="EMBL" id="QFF99294.1"/>
    </source>
</evidence>
<feature type="transmembrane region" description="Helical" evidence="1">
    <location>
        <begin position="31"/>
        <end position="52"/>
    </location>
</feature>
<keyword evidence="3" id="KW-1185">Reference proteome</keyword>
<feature type="transmembrane region" description="Helical" evidence="1">
    <location>
        <begin position="7"/>
        <end position="25"/>
    </location>
</feature>
<evidence type="ECO:0000313" key="3">
    <source>
        <dbReference type="Proteomes" id="UP000325517"/>
    </source>
</evidence>
<accession>A0A5J6SR53</accession>
<keyword evidence="1" id="KW-0812">Transmembrane</keyword>
<organism evidence="2 3">
    <name type="scientific">Psychrobacillus glaciei</name>
    <dbReference type="NCBI Taxonomy" id="2283160"/>
    <lineage>
        <taxon>Bacteria</taxon>
        <taxon>Bacillati</taxon>
        <taxon>Bacillota</taxon>
        <taxon>Bacilli</taxon>
        <taxon>Bacillales</taxon>
        <taxon>Bacillaceae</taxon>
        <taxon>Psychrobacillus</taxon>
    </lineage>
</organism>
<dbReference type="RefSeq" id="WP_151700217.1">
    <property type="nucleotide sequence ID" value="NZ_CP031223.1"/>
</dbReference>
<proteinExistence type="predicted"/>
<protein>
    <submittedName>
        <fullName evidence="2">Uncharacterized protein</fullName>
    </submittedName>
</protein>
<sequence>MTKNRGYAMMSGFLGAFLIATGMLLKNVVTYAPTIGWIGGGVLFLIASYFAIKSNNQSTKTTT</sequence>
<dbReference type="KEGG" id="psyo:PB01_10910"/>
<keyword evidence="1" id="KW-0472">Membrane</keyword>
<gene>
    <name evidence="2" type="ORF">PB01_10910</name>
</gene>
<dbReference type="EMBL" id="CP031223">
    <property type="protein sequence ID" value="QFF99294.1"/>
    <property type="molecule type" value="Genomic_DNA"/>
</dbReference>
<dbReference type="AlphaFoldDB" id="A0A5J6SR53"/>
<dbReference type="OrthoDB" id="2932966at2"/>
<evidence type="ECO:0000256" key="1">
    <source>
        <dbReference type="SAM" id="Phobius"/>
    </source>
</evidence>
<reference evidence="2 3" key="1">
    <citation type="submission" date="2018-07" db="EMBL/GenBank/DDBJ databases">
        <title>Complete genome sequence of Psychrobacillus sp. PB01, isolated from iceberg, and comparative genome analysis of Psychrobacillus strains.</title>
        <authorList>
            <person name="Lee P.C."/>
        </authorList>
    </citation>
    <scope>NUCLEOTIDE SEQUENCE [LARGE SCALE GENOMIC DNA]</scope>
    <source>
        <strain evidence="2 3">PB01</strain>
    </source>
</reference>
<keyword evidence="1" id="KW-1133">Transmembrane helix</keyword>
<dbReference type="Proteomes" id="UP000325517">
    <property type="component" value="Chromosome"/>
</dbReference>